<keyword evidence="11" id="KW-1185">Reference proteome</keyword>
<name>A0ABW5YE31_9SPHI</name>
<reference evidence="11" key="1">
    <citation type="journal article" date="2019" name="Int. J. Syst. Evol. Microbiol.">
        <title>The Global Catalogue of Microorganisms (GCM) 10K type strain sequencing project: providing services to taxonomists for standard genome sequencing and annotation.</title>
        <authorList>
            <consortium name="The Broad Institute Genomics Platform"/>
            <consortium name="The Broad Institute Genome Sequencing Center for Infectious Disease"/>
            <person name="Wu L."/>
            <person name="Ma J."/>
        </authorList>
    </citation>
    <scope>NUCLEOTIDE SEQUENCE [LARGE SCALE GENOMIC DNA]</scope>
    <source>
        <strain evidence="11">KCTC 22437</strain>
    </source>
</reference>
<dbReference type="InterPro" id="IPR052027">
    <property type="entry name" value="PspC"/>
</dbReference>
<dbReference type="Proteomes" id="UP001597557">
    <property type="component" value="Unassembled WGS sequence"/>
</dbReference>
<evidence type="ECO:0000256" key="7">
    <source>
        <dbReference type="SAM" id="Phobius"/>
    </source>
</evidence>
<dbReference type="InterPro" id="IPR043726">
    <property type="entry name" value="LiaI-LiaF-like_TM1"/>
</dbReference>
<keyword evidence="2" id="KW-1003">Cell membrane</keyword>
<dbReference type="Pfam" id="PF18917">
    <property type="entry name" value="LiaI-LiaF-like_TM1"/>
    <property type="match status" value="1"/>
</dbReference>
<keyword evidence="4 7" id="KW-1133">Transmembrane helix</keyword>
<keyword evidence="3 7" id="KW-0812">Transmembrane</keyword>
<dbReference type="InterPro" id="IPR007168">
    <property type="entry name" value="Phageshock_PspC_N"/>
</dbReference>
<evidence type="ECO:0000259" key="9">
    <source>
        <dbReference type="Pfam" id="PF18917"/>
    </source>
</evidence>
<evidence type="ECO:0000256" key="1">
    <source>
        <dbReference type="ARBA" id="ARBA00004162"/>
    </source>
</evidence>
<organism evidence="10 11">
    <name type="scientific">Mucilaginibacter ximonensis</name>
    <dbReference type="NCBI Taxonomy" id="538021"/>
    <lineage>
        <taxon>Bacteria</taxon>
        <taxon>Pseudomonadati</taxon>
        <taxon>Bacteroidota</taxon>
        <taxon>Sphingobacteriia</taxon>
        <taxon>Sphingobacteriales</taxon>
        <taxon>Sphingobacteriaceae</taxon>
        <taxon>Mucilaginibacter</taxon>
    </lineage>
</organism>
<evidence type="ECO:0000259" key="8">
    <source>
        <dbReference type="Pfam" id="PF04024"/>
    </source>
</evidence>
<gene>
    <name evidence="10" type="ORF">ACFS5N_13860</name>
</gene>
<feature type="domain" description="LiaI-LiaF-like transmembrane region" evidence="9">
    <location>
        <begin position="112"/>
        <end position="154"/>
    </location>
</feature>
<dbReference type="EMBL" id="JBHUPD010000003">
    <property type="protein sequence ID" value="MFD2873566.1"/>
    <property type="molecule type" value="Genomic_DNA"/>
</dbReference>
<evidence type="ECO:0000256" key="5">
    <source>
        <dbReference type="ARBA" id="ARBA00023136"/>
    </source>
</evidence>
<comment type="subcellular location">
    <subcellularLocation>
        <location evidence="1">Cell membrane</location>
        <topology evidence="1">Single-pass membrane protein</topology>
    </subcellularLocation>
</comment>
<dbReference type="PANTHER" id="PTHR33885:SF3">
    <property type="entry name" value="PHAGE SHOCK PROTEIN C"/>
    <property type="match status" value="1"/>
</dbReference>
<feature type="domain" description="Phage shock protein PspC N-terminal" evidence="8">
    <location>
        <begin position="3"/>
        <end position="60"/>
    </location>
</feature>
<evidence type="ECO:0000256" key="6">
    <source>
        <dbReference type="SAM" id="MobiDB-lite"/>
    </source>
</evidence>
<proteinExistence type="predicted"/>
<evidence type="ECO:0000313" key="10">
    <source>
        <dbReference type="EMBL" id="MFD2873566.1"/>
    </source>
</evidence>
<dbReference type="PANTHER" id="PTHR33885">
    <property type="entry name" value="PHAGE SHOCK PROTEIN C"/>
    <property type="match status" value="1"/>
</dbReference>
<comment type="caution">
    <text evidence="10">The sequence shown here is derived from an EMBL/GenBank/DDBJ whole genome shotgun (WGS) entry which is preliminary data.</text>
</comment>
<feature type="compositionally biased region" description="Basic and acidic residues" evidence="6">
    <location>
        <begin position="174"/>
        <end position="189"/>
    </location>
</feature>
<feature type="transmembrane region" description="Helical" evidence="7">
    <location>
        <begin position="31"/>
        <end position="56"/>
    </location>
</feature>
<feature type="region of interest" description="Disordered" evidence="6">
    <location>
        <begin position="161"/>
        <end position="195"/>
    </location>
</feature>
<dbReference type="RefSeq" id="WP_377186599.1">
    <property type="nucleotide sequence ID" value="NZ_JBHUPD010000003.1"/>
</dbReference>
<evidence type="ECO:0000313" key="11">
    <source>
        <dbReference type="Proteomes" id="UP001597557"/>
    </source>
</evidence>
<evidence type="ECO:0000256" key="2">
    <source>
        <dbReference type="ARBA" id="ARBA00022475"/>
    </source>
</evidence>
<protein>
    <submittedName>
        <fullName evidence="10">PspC domain-containing protein</fullName>
    </submittedName>
</protein>
<accession>A0ABW5YE31</accession>
<keyword evidence="5 7" id="KW-0472">Membrane</keyword>
<feature type="transmembrane region" description="Helical" evidence="7">
    <location>
        <begin position="139"/>
        <end position="155"/>
    </location>
</feature>
<dbReference type="Pfam" id="PF04024">
    <property type="entry name" value="PspC"/>
    <property type="match status" value="1"/>
</dbReference>
<feature type="transmembrane region" description="Helical" evidence="7">
    <location>
        <begin position="109"/>
        <end position="127"/>
    </location>
</feature>
<evidence type="ECO:0000256" key="4">
    <source>
        <dbReference type="ARBA" id="ARBA00022989"/>
    </source>
</evidence>
<sequence length="195" mass="21705">MEKKLERDEQHKMIAGVCAGLANYFDVDITIVRGIFVISMILHGVGVLPYIILWIIMPKKITYRFDTGFKPGVDYTMPPQNGPVDYSIPNNPFGHAAGSPYVQPKKKSGAGLVVGMALVAFGAFFLLENFDLLPDWDFGKLWPVVLVALGVLMIFSPKKEKPWEQTDWATAHEPATETKTEDKPEDKTPDTPPTI</sequence>
<evidence type="ECO:0000256" key="3">
    <source>
        <dbReference type="ARBA" id="ARBA00022692"/>
    </source>
</evidence>